<organism evidence="1">
    <name type="scientific">Guillardia theta (strain CCMP2712)</name>
    <name type="common">Cryptophyte</name>
    <dbReference type="NCBI Taxonomy" id="905079"/>
    <lineage>
        <taxon>Eukaryota</taxon>
        <taxon>Cryptophyceae</taxon>
        <taxon>Pyrenomonadales</taxon>
        <taxon>Geminigeraceae</taxon>
        <taxon>Guillardia</taxon>
    </lineage>
</organism>
<dbReference type="KEGG" id="gtt:GUITHDRAFT_117065"/>
<keyword evidence="3" id="KW-1185">Reference proteome</keyword>
<dbReference type="EMBL" id="JH993068">
    <property type="protein sequence ID" value="EKX36770.1"/>
    <property type="molecule type" value="Genomic_DNA"/>
</dbReference>
<reference evidence="1 3" key="1">
    <citation type="journal article" date="2012" name="Nature">
        <title>Algal genomes reveal evolutionary mosaicism and the fate of nucleomorphs.</title>
        <authorList>
            <consortium name="DOE Joint Genome Institute"/>
            <person name="Curtis B.A."/>
            <person name="Tanifuji G."/>
            <person name="Burki F."/>
            <person name="Gruber A."/>
            <person name="Irimia M."/>
            <person name="Maruyama S."/>
            <person name="Arias M.C."/>
            <person name="Ball S.G."/>
            <person name="Gile G.H."/>
            <person name="Hirakawa Y."/>
            <person name="Hopkins J.F."/>
            <person name="Kuo A."/>
            <person name="Rensing S.A."/>
            <person name="Schmutz J."/>
            <person name="Symeonidi A."/>
            <person name="Elias M."/>
            <person name="Eveleigh R.J."/>
            <person name="Herman E.K."/>
            <person name="Klute M.J."/>
            <person name="Nakayama T."/>
            <person name="Obornik M."/>
            <person name="Reyes-Prieto A."/>
            <person name="Armbrust E.V."/>
            <person name="Aves S.J."/>
            <person name="Beiko R.G."/>
            <person name="Coutinho P."/>
            <person name="Dacks J.B."/>
            <person name="Durnford D.G."/>
            <person name="Fast N.M."/>
            <person name="Green B.R."/>
            <person name="Grisdale C.J."/>
            <person name="Hempel F."/>
            <person name="Henrissat B."/>
            <person name="Hoppner M.P."/>
            <person name="Ishida K."/>
            <person name="Kim E."/>
            <person name="Koreny L."/>
            <person name="Kroth P.G."/>
            <person name="Liu Y."/>
            <person name="Malik S.B."/>
            <person name="Maier U.G."/>
            <person name="McRose D."/>
            <person name="Mock T."/>
            <person name="Neilson J.A."/>
            <person name="Onodera N.T."/>
            <person name="Poole A.M."/>
            <person name="Pritham E.J."/>
            <person name="Richards T.A."/>
            <person name="Rocap G."/>
            <person name="Roy S.W."/>
            <person name="Sarai C."/>
            <person name="Schaack S."/>
            <person name="Shirato S."/>
            <person name="Slamovits C.H."/>
            <person name="Spencer D.F."/>
            <person name="Suzuki S."/>
            <person name="Worden A.Z."/>
            <person name="Zauner S."/>
            <person name="Barry K."/>
            <person name="Bell C."/>
            <person name="Bharti A.K."/>
            <person name="Crow J.A."/>
            <person name="Grimwood J."/>
            <person name="Kramer R."/>
            <person name="Lindquist E."/>
            <person name="Lucas S."/>
            <person name="Salamov A."/>
            <person name="McFadden G.I."/>
            <person name="Lane C.E."/>
            <person name="Keeling P.J."/>
            <person name="Gray M.W."/>
            <person name="Grigoriev I.V."/>
            <person name="Archibald J.M."/>
        </authorList>
    </citation>
    <scope>NUCLEOTIDE SEQUENCE</scope>
    <source>
        <strain evidence="1 3">CCMP2712</strain>
    </source>
</reference>
<dbReference type="AlphaFoldDB" id="L1ILW3"/>
<sequence>MRVPMMKGTKIQEQHARDLCLTVLLVFAGLAMVGYVEDDENVILLQNRAISTASQQSFLHDLNMTDGECLQVLIQISPELVGPLRENENVTLGGYLNHNAFTMVCPLGECKELQETKHVCWMGRRHAYDKLGFDMQELSLAATATFKIVLFAGETGNQKRSRSCLRDYRTFARDLERMVSTYVGAGEHFIVQTLDHSNNLILQLSATRAQEIILRVADLVEVDWIEPTCVYLEEVAANM</sequence>
<accession>L1ILW3</accession>
<dbReference type="EnsemblProtists" id="EKX36770">
    <property type="protein sequence ID" value="EKX36770"/>
    <property type="gene ID" value="GUITHDRAFT_117065"/>
</dbReference>
<protein>
    <submittedName>
        <fullName evidence="1 2">Uncharacterized protein</fullName>
    </submittedName>
</protein>
<dbReference type="PaxDb" id="55529-EKX36770"/>
<dbReference type="RefSeq" id="XP_005823750.1">
    <property type="nucleotide sequence ID" value="XM_005823693.1"/>
</dbReference>
<evidence type="ECO:0000313" key="3">
    <source>
        <dbReference type="Proteomes" id="UP000011087"/>
    </source>
</evidence>
<dbReference type="GeneID" id="17293515"/>
<reference evidence="2" key="3">
    <citation type="submission" date="2016-03" db="UniProtKB">
        <authorList>
            <consortium name="EnsemblProtists"/>
        </authorList>
    </citation>
    <scope>IDENTIFICATION</scope>
</reference>
<dbReference type="Proteomes" id="UP000011087">
    <property type="component" value="Unassembled WGS sequence"/>
</dbReference>
<reference evidence="3" key="2">
    <citation type="submission" date="2012-11" db="EMBL/GenBank/DDBJ databases">
        <authorList>
            <person name="Kuo A."/>
            <person name="Curtis B.A."/>
            <person name="Tanifuji G."/>
            <person name="Burki F."/>
            <person name="Gruber A."/>
            <person name="Irimia M."/>
            <person name="Maruyama S."/>
            <person name="Arias M.C."/>
            <person name="Ball S.G."/>
            <person name="Gile G.H."/>
            <person name="Hirakawa Y."/>
            <person name="Hopkins J.F."/>
            <person name="Rensing S.A."/>
            <person name="Schmutz J."/>
            <person name="Symeonidi A."/>
            <person name="Elias M."/>
            <person name="Eveleigh R.J."/>
            <person name="Herman E.K."/>
            <person name="Klute M.J."/>
            <person name="Nakayama T."/>
            <person name="Obornik M."/>
            <person name="Reyes-Prieto A."/>
            <person name="Armbrust E.V."/>
            <person name="Aves S.J."/>
            <person name="Beiko R.G."/>
            <person name="Coutinho P."/>
            <person name="Dacks J.B."/>
            <person name="Durnford D.G."/>
            <person name="Fast N.M."/>
            <person name="Green B.R."/>
            <person name="Grisdale C."/>
            <person name="Hempe F."/>
            <person name="Henrissat B."/>
            <person name="Hoppner M.P."/>
            <person name="Ishida K.-I."/>
            <person name="Kim E."/>
            <person name="Koreny L."/>
            <person name="Kroth P.G."/>
            <person name="Liu Y."/>
            <person name="Malik S.-B."/>
            <person name="Maier U.G."/>
            <person name="McRose D."/>
            <person name="Mock T."/>
            <person name="Neilson J.A."/>
            <person name="Onodera N.T."/>
            <person name="Poole A.M."/>
            <person name="Pritham E.J."/>
            <person name="Richards T.A."/>
            <person name="Rocap G."/>
            <person name="Roy S.W."/>
            <person name="Sarai C."/>
            <person name="Schaack S."/>
            <person name="Shirato S."/>
            <person name="Slamovits C.H."/>
            <person name="Spencer D.F."/>
            <person name="Suzuki S."/>
            <person name="Worden A.Z."/>
            <person name="Zauner S."/>
            <person name="Barry K."/>
            <person name="Bell C."/>
            <person name="Bharti A.K."/>
            <person name="Crow J.A."/>
            <person name="Grimwood J."/>
            <person name="Kramer R."/>
            <person name="Lindquist E."/>
            <person name="Lucas S."/>
            <person name="Salamov A."/>
            <person name="McFadden G.I."/>
            <person name="Lane C.E."/>
            <person name="Keeling P.J."/>
            <person name="Gray M.W."/>
            <person name="Grigoriev I.V."/>
            <person name="Archibald J.M."/>
        </authorList>
    </citation>
    <scope>NUCLEOTIDE SEQUENCE</scope>
    <source>
        <strain evidence="3">CCMP2712</strain>
    </source>
</reference>
<name>L1ILW3_GUITC</name>
<gene>
    <name evidence="1" type="ORF">GUITHDRAFT_117065</name>
</gene>
<evidence type="ECO:0000313" key="1">
    <source>
        <dbReference type="EMBL" id="EKX36770.1"/>
    </source>
</evidence>
<dbReference type="HOGENOM" id="CLU_1162996_0_0_1"/>
<evidence type="ECO:0000313" key="2">
    <source>
        <dbReference type="EnsemblProtists" id="EKX36770"/>
    </source>
</evidence>
<proteinExistence type="predicted"/>